<comment type="caution">
    <text evidence="2">The sequence shown here is derived from an EMBL/GenBank/DDBJ whole genome shotgun (WGS) entry which is preliminary data.</text>
</comment>
<feature type="transmembrane region" description="Helical" evidence="1">
    <location>
        <begin position="42"/>
        <end position="58"/>
    </location>
</feature>
<keyword evidence="1" id="KW-1133">Transmembrane helix</keyword>
<reference evidence="2 3" key="1">
    <citation type="submission" date="2023-11" db="EMBL/GenBank/DDBJ databases">
        <title>MicrobeMod: A computational toolkit for identifying prokaryotic methylation and restriction-modification with nanopore sequencing.</title>
        <authorList>
            <person name="Crits-Christoph A."/>
            <person name="Kang S.C."/>
            <person name="Lee H."/>
            <person name="Ostrov N."/>
        </authorList>
    </citation>
    <scope>NUCLEOTIDE SEQUENCE [LARGE SCALE GENOMIC DNA]</scope>
    <source>
        <strain evidence="2 3">ATCC 14820</strain>
    </source>
</reference>
<keyword evidence="3" id="KW-1185">Reference proteome</keyword>
<proteinExistence type="predicted"/>
<sequence length="98" mass="10997">MSLRLAKIIMPLWLCFTLMSVSIALFFSPMGLRLLLPEWHPLSWIYPALIVLPPIIVGTQKHLNTRASRLMMWSIAIPLAAFALLLLAFLGTALRGIL</sequence>
<keyword evidence="1" id="KW-0472">Membrane</keyword>
<feature type="transmembrane region" description="Helical" evidence="1">
    <location>
        <begin position="70"/>
        <end position="94"/>
    </location>
</feature>
<evidence type="ECO:0000313" key="2">
    <source>
        <dbReference type="EMBL" id="MDX5985859.1"/>
    </source>
</evidence>
<feature type="transmembrane region" description="Helical" evidence="1">
    <location>
        <begin position="12"/>
        <end position="36"/>
    </location>
</feature>
<evidence type="ECO:0000256" key="1">
    <source>
        <dbReference type="SAM" id="Phobius"/>
    </source>
</evidence>
<gene>
    <name evidence="2" type="ORF">SIL82_16510</name>
</gene>
<organism evidence="2 3">
    <name type="scientific">Sphingomonas echinoides</name>
    <dbReference type="NCBI Taxonomy" id="59803"/>
    <lineage>
        <taxon>Bacteria</taxon>
        <taxon>Pseudomonadati</taxon>
        <taxon>Pseudomonadota</taxon>
        <taxon>Alphaproteobacteria</taxon>
        <taxon>Sphingomonadales</taxon>
        <taxon>Sphingomonadaceae</taxon>
        <taxon>Sphingomonas</taxon>
    </lineage>
</organism>
<name>A0ABU4PSQ3_9SPHN</name>
<dbReference type="EMBL" id="JAWXXV010000001">
    <property type="protein sequence ID" value="MDX5985859.1"/>
    <property type="molecule type" value="Genomic_DNA"/>
</dbReference>
<keyword evidence="1" id="KW-0812">Transmembrane</keyword>
<dbReference type="Proteomes" id="UP001279660">
    <property type="component" value="Unassembled WGS sequence"/>
</dbReference>
<dbReference type="RefSeq" id="WP_010407261.1">
    <property type="nucleotide sequence ID" value="NZ_JAWXXV010000001.1"/>
</dbReference>
<protein>
    <submittedName>
        <fullName evidence="2">Uncharacterized protein</fullName>
    </submittedName>
</protein>
<accession>A0ABU4PSQ3</accession>
<evidence type="ECO:0000313" key="3">
    <source>
        <dbReference type="Proteomes" id="UP001279660"/>
    </source>
</evidence>